<dbReference type="InterPro" id="IPR001466">
    <property type="entry name" value="Beta-lactam-related"/>
</dbReference>
<dbReference type="Gene3D" id="3.40.710.10">
    <property type="entry name" value="DD-peptidase/beta-lactamase superfamily"/>
    <property type="match status" value="1"/>
</dbReference>
<dbReference type="PANTHER" id="PTHR46825:SF9">
    <property type="entry name" value="BETA-LACTAMASE-RELATED DOMAIN-CONTAINING PROTEIN"/>
    <property type="match status" value="1"/>
</dbReference>
<accession>A0A7D3XM20</accession>
<organism evidence="2 3">
    <name type="scientific">Tenuifilum thalassicum</name>
    <dbReference type="NCBI Taxonomy" id="2590900"/>
    <lineage>
        <taxon>Bacteria</taxon>
        <taxon>Pseudomonadati</taxon>
        <taxon>Bacteroidota</taxon>
        <taxon>Bacteroidia</taxon>
        <taxon>Bacteroidales</taxon>
        <taxon>Tenuifilaceae</taxon>
        <taxon>Tenuifilum</taxon>
    </lineage>
</organism>
<dbReference type="AlphaFoldDB" id="A0A7D3XM20"/>
<dbReference type="RefSeq" id="WP_173074057.1">
    <property type="nucleotide sequence ID" value="NZ_CP041345.1"/>
</dbReference>
<sequence length="434" mass="49452">MSQFLNEKSRIVFWVLTAWLVLLTSVYSEKILSKSESKTKPIFPEINVYAISNRLTDSHEYSQLNDRLSRFVKRWEVTGATFCITRNGRLIYARSFGWADKEDSLPLEPYHVMRVASVSKLITATAVFKLIESGKLDLGDKVFGKEGILNQPQFLGYKDKRVEDITILNLLNHSGGWTTRWGDHMFIGDVISKELGKELPLSADDYIVFALSKPLHFQPGSRSSYCNIGYVILQRVIEAISGMDYESYVKAEIFEPLNIHDAHISNNWDSLRFENEVRYYEVPEADSIMAFDGSIRKVPRARGGNDVHVLGAAGGWVISPLSLTRFALAIDGKKSFPDILSAKSIESMRNTFNGQFHPLGWRWVHGDGTLWRSGSMAGTSALVVCQPDGYTFTFVANHSPWKGARFPYIVDRYLKRIFPRYIEPLPQKHFFLRK</sequence>
<protein>
    <submittedName>
        <fullName evidence="2">Beta-lactamase family protein</fullName>
    </submittedName>
</protein>
<feature type="domain" description="Beta-lactamase-related" evidence="1">
    <location>
        <begin position="72"/>
        <end position="401"/>
    </location>
</feature>
<evidence type="ECO:0000313" key="3">
    <source>
        <dbReference type="Proteomes" id="UP000500961"/>
    </source>
</evidence>
<dbReference type="InterPro" id="IPR050491">
    <property type="entry name" value="AmpC-like"/>
</dbReference>
<dbReference type="PANTHER" id="PTHR46825">
    <property type="entry name" value="D-ALANYL-D-ALANINE-CARBOXYPEPTIDASE/ENDOPEPTIDASE AMPH"/>
    <property type="match status" value="1"/>
</dbReference>
<dbReference type="EMBL" id="CP041345">
    <property type="protein sequence ID" value="QKG79876.1"/>
    <property type="molecule type" value="Genomic_DNA"/>
</dbReference>
<reference evidence="2 3" key="1">
    <citation type="submission" date="2019-07" db="EMBL/GenBank/DDBJ databases">
        <title>Thalassofilum flectens gen. nov., sp. nov., a novel moderate thermophilic anaerobe from a shallow sea hot spring in Kunashir Island (Russia), representing a new family in the order Bacteroidales, and proposal of Thalassofilacea fam. nov.</title>
        <authorList>
            <person name="Kochetkova T.V."/>
            <person name="Podosokorskaya O.A."/>
            <person name="Novikov A."/>
            <person name="Elcheninov A.G."/>
            <person name="Toshchakov S.V."/>
            <person name="Kublanov I.V."/>
        </authorList>
    </citation>
    <scope>NUCLEOTIDE SEQUENCE [LARGE SCALE GENOMIC DNA]</scope>
    <source>
        <strain evidence="2 3">38-H</strain>
    </source>
</reference>
<dbReference type="Pfam" id="PF00144">
    <property type="entry name" value="Beta-lactamase"/>
    <property type="match status" value="1"/>
</dbReference>
<dbReference type="Proteomes" id="UP000500961">
    <property type="component" value="Chromosome"/>
</dbReference>
<evidence type="ECO:0000259" key="1">
    <source>
        <dbReference type="Pfam" id="PF00144"/>
    </source>
</evidence>
<name>A0A7D3XM20_9BACT</name>
<dbReference type="InterPro" id="IPR012338">
    <property type="entry name" value="Beta-lactam/transpept-like"/>
</dbReference>
<keyword evidence="3" id="KW-1185">Reference proteome</keyword>
<gene>
    <name evidence="2" type="ORF">FHG85_06240</name>
</gene>
<dbReference type="KEGG" id="ttz:FHG85_06240"/>
<proteinExistence type="predicted"/>
<evidence type="ECO:0000313" key="2">
    <source>
        <dbReference type="EMBL" id="QKG79876.1"/>
    </source>
</evidence>
<dbReference type="SUPFAM" id="SSF56601">
    <property type="entry name" value="beta-lactamase/transpeptidase-like"/>
    <property type="match status" value="1"/>
</dbReference>